<protein>
    <submittedName>
        <fullName evidence="2">Plasmid replication protein</fullName>
    </submittedName>
</protein>
<dbReference type="EMBL" id="LZLM01000062">
    <property type="protein sequence ID" value="OBJ86131.1"/>
    <property type="molecule type" value="Genomic_DNA"/>
</dbReference>
<gene>
    <name evidence="2" type="ORF">A5640_11155</name>
</gene>
<reference evidence="2 3" key="1">
    <citation type="submission" date="2016-06" db="EMBL/GenBank/DDBJ databases">
        <authorList>
            <person name="Kjaerup R.B."/>
            <person name="Dalgaard T.S."/>
            <person name="Juul-Madsen H.R."/>
        </authorList>
    </citation>
    <scope>NUCLEOTIDE SEQUENCE [LARGE SCALE GENOMIC DNA]</scope>
    <source>
        <strain evidence="2 3">1276495.2</strain>
    </source>
</reference>
<proteinExistence type="predicted"/>
<name>A0A1A3KQB1_MYCAS</name>
<dbReference type="AlphaFoldDB" id="A0A1A3KQB1"/>
<feature type="region of interest" description="Disordered" evidence="1">
    <location>
        <begin position="252"/>
        <end position="283"/>
    </location>
</feature>
<evidence type="ECO:0000256" key="1">
    <source>
        <dbReference type="SAM" id="MobiDB-lite"/>
    </source>
</evidence>
<accession>A0A1A3KQB1</accession>
<sequence>MSDSSHGSAYLGVVPDFAARRDPLFSTPPVDSSVRVYRGCTAAWPRRGVIRTTGVAEVLAMRRGRRLAGRDLPPPSTFVALELDAEAYARVPCWSAGPTDWAHITVAIAYDLHYPTVRPSMCNGGIAKPTLIVIAAAMARYADRRTGRGCRPTNAQLERDTGYDERTIQRAHECLRLLGVATEVLRGRQRTYTERMASWRMGDRYRGWASVWALHDNAHTTRMVNRVMHSLSPHLERSPLTTKPSRLRKLVTTHASAHRARQHGATRRPAPDEAGRRLAGRWRADPQAPPWARRFSAGSWAAMLAAPAAAGWTPRDLTALVDEWLGTGHFIPDNPPRPIALLGSLLAWYTAHNTLSARPAALDEAREAQQRATAQARARTAARERADYAAARARGKAAATGPGRAAAFAALAVAQRATAARRTATVASSAAASWPPLPQHR</sequence>
<evidence type="ECO:0000313" key="2">
    <source>
        <dbReference type="EMBL" id="OBJ86131.1"/>
    </source>
</evidence>
<feature type="compositionally biased region" description="Basic residues" evidence="1">
    <location>
        <begin position="252"/>
        <end position="266"/>
    </location>
</feature>
<comment type="caution">
    <text evidence="2">The sequence shown here is derived from an EMBL/GenBank/DDBJ whole genome shotgun (WGS) entry which is preliminary data.</text>
</comment>
<dbReference type="Proteomes" id="UP000093925">
    <property type="component" value="Unassembled WGS sequence"/>
</dbReference>
<organism evidence="2 3">
    <name type="scientific">Mycobacterium asiaticum</name>
    <dbReference type="NCBI Taxonomy" id="1790"/>
    <lineage>
        <taxon>Bacteria</taxon>
        <taxon>Bacillati</taxon>
        <taxon>Actinomycetota</taxon>
        <taxon>Actinomycetes</taxon>
        <taxon>Mycobacteriales</taxon>
        <taxon>Mycobacteriaceae</taxon>
        <taxon>Mycobacterium</taxon>
    </lineage>
</organism>
<evidence type="ECO:0000313" key="3">
    <source>
        <dbReference type="Proteomes" id="UP000093925"/>
    </source>
</evidence>